<gene>
    <name evidence="2" type="ORF">GRF59_20960</name>
</gene>
<proteinExistence type="predicted"/>
<organism evidence="2 3">
    <name type="scientific">Paenibacillus dendrobii</name>
    <dbReference type="NCBI Taxonomy" id="2691084"/>
    <lineage>
        <taxon>Bacteria</taxon>
        <taxon>Bacillati</taxon>
        <taxon>Bacillota</taxon>
        <taxon>Bacilli</taxon>
        <taxon>Bacillales</taxon>
        <taxon>Paenibacillaceae</taxon>
        <taxon>Paenibacillus</taxon>
    </lineage>
</organism>
<feature type="compositionally biased region" description="Basic and acidic residues" evidence="1">
    <location>
        <begin position="45"/>
        <end position="61"/>
    </location>
</feature>
<comment type="caution">
    <text evidence="2">The sequence shown here is derived from an EMBL/GenBank/DDBJ whole genome shotgun (WGS) entry which is preliminary data.</text>
</comment>
<sequence>MDQMLVASRAAVASVGAVRHAATAQADIRAIVQETGANISRGIRRSREVAGDEVPTNKEQEYSPSVP</sequence>
<keyword evidence="3" id="KW-1185">Reference proteome</keyword>
<dbReference type="Proteomes" id="UP000460318">
    <property type="component" value="Unassembled WGS sequence"/>
</dbReference>
<dbReference type="AlphaFoldDB" id="A0A7X3INU4"/>
<dbReference type="RefSeq" id="WP_160499655.1">
    <property type="nucleotide sequence ID" value="NZ_WUBI01000003.1"/>
</dbReference>
<protein>
    <submittedName>
        <fullName evidence="2">Uncharacterized protein</fullName>
    </submittedName>
</protein>
<feature type="region of interest" description="Disordered" evidence="1">
    <location>
        <begin position="39"/>
        <end position="67"/>
    </location>
</feature>
<evidence type="ECO:0000313" key="2">
    <source>
        <dbReference type="EMBL" id="MWV46095.1"/>
    </source>
</evidence>
<evidence type="ECO:0000256" key="1">
    <source>
        <dbReference type="SAM" id="MobiDB-lite"/>
    </source>
</evidence>
<reference evidence="2 3" key="1">
    <citation type="submission" date="2019-12" db="EMBL/GenBank/DDBJ databases">
        <title>Paenibacillus sp. nov., an endophytic bacterium isolated from the stem of Dendrobium.</title>
        <authorList>
            <person name="Zhao R."/>
        </authorList>
    </citation>
    <scope>NUCLEOTIDE SEQUENCE [LARGE SCALE GENOMIC DNA]</scope>
    <source>
        <strain evidence="2 3">HJL G12</strain>
    </source>
</reference>
<name>A0A7X3INU4_9BACL</name>
<accession>A0A7X3INU4</accession>
<dbReference type="EMBL" id="WUBI01000003">
    <property type="protein sequence ID" value="MWV46095.1"/>
    <property type="molecule type" value="Genomic_DNA"/>
</dbReference>
<evidence type="ECO:0000313" key="3">
    <source>
        <dbReference type="Proteomes" id="UP000460318"/>
    </source>
</evidence>